<dbReference type="Pfam" id="PF13442">
    <property type="entry name" value="Cytochrome_CBB3"/>
    <property type="match status" value="1"/>
</dbReference>
<dbReference type="GO" id="GO:0046872">
    <property type="term" value="F:metal ion binding"/>
    <property type="evidence" value="ECO:0007669"/>
    <property type="project" value="UniProtKB-KW"/>
</dbReference>
<dbReference type="EMBL" id="CP013099">
    <property type="protein sequence ID" value="ALP54599.1"/>
    <property type="molecule type" value="Genomic_DNA"/>
</dbReference>
<accession>A0A0S2THH9</accession>
<keyword evidence="2 4" id="KW-0479">Metal-binding</keyword>
<name>A0A0S2THH9_9GAMM</name>
<dbReference type="Gene3D" id="1.10.760.10">
    <property type="entry name" value="Cytochrome c-like domain"/>
    <property type="match status" value="1"/>
</dbReference>
<dbReference type="GO" id="GO:0009055">
    <property type="term" value="F:electron transfer activity"/>
    <property type="evidence" value="ECO:0007669"/>
    <property type="project" value="InterPro"/>
</dbReference>
<gene>
    <name evidence="7" type="ORF">Tel_16370</name>
</gene>
<feature type="domain" description="Cytochrome c" evidence="6">
    <location>
        <begin position="75"/>
        <end position="167"/>
    </location>
</feature>
<dbReference type="Proteomes" id="UP000055136">
    <property type="component" value="Chromosome"/>
</dbReference>
<protein>
    <recommendedName>
        <fullName evidence="6">Cytochrome c domain-containing protein</fullName>
    </recommendedName>
</protein>
<evidence type="ECO:0000256" key="3">
    <source>
        <dbReference type="ARBA" id="ARBA00023004"/>
    </source>
</evidence>
<evidence type="ECO:0000256" key="5">
    <source>
        <dbReference type="SAM" id="SignalP"/>
    </source>
</evidence>
<dbReference type="InterPro" id="IPR009056">
    <property type="entry name" value="Cyt_c-like_dom"/>
</dbReference>
<feature type="chain" id="PRO_5006605074" description="Cytochrome c domain-containing protein" evidence="5">
    <location>
        <begin position="21"/>
        <end position="181"/>
    </location>
</feature>
<keyword evidence="3 4" id="KW-0408">Iron</keyword>
<dbReference type="GO" id="GO:0020037">
    <property type="term" value="F:heme binding"/>
    <property type="evidence" value="ECO:0007669"/>
    <property type="project" value="InterPro"/>
</dbReference>
<dbReference type="STRING" id="1748243.Tel_16370"/>
<keyword evidence="1 4" id="KW-0349">Heme</keyword>
<sequence length="181" mass="19495">MRLKSVIAAAALMMPAAAMAWPWSTDMMNQPNIKPQEGEMIPFPERSIPVGGIPTQVADREAAKPMKNPIEATPKSIAQGRTLFKIYCAACHGLTGAGDSPVSGKIGAIALNDSYVQENLTEGWVWGTITFGSYVMPAYGVPQGKRGSNDLNVEERWHVVNYVKHGLMKDHAAATRTAAAE</sequence>
<reference evidence="7" key="1">
    <citation type="submission" date="2015-10" db="EMBL/GenBank/DDBJ databases">
        <title>Description of Candidatus Tenderia electrophaga gen. nov, sp. nov., an Uncultivated Electroautotroph from a Biocathode Enrichment.</title>
        <authorList>
            <person name="Eddie B.J."/>
            <person name="Malanoski A.P."/>
            <person name="Wang Z."/>
            <person name="Hall R.J."/>
            <person name="Oh S.D."/>
            <person name="Heiner C."/>
            <person name="Lin B."/>
            <person name="Strycharz-Glaven S.M."/>
        </authorList>
    </citation>
    <scope>NUCLEOTIDE SEQUENCE [LARGE SCALE GENOMIC DNA]</scope>
    <source>
        <strain evidence="7">NRL1</strain>
    </source>
</reference>
<keyword evidence="8" id="KW-1185">Reference proteome</keyword>
<evidence type="ECO:0000313" key="8">
    <source>
        <dbReference type="Proteomes" id="UP000055136"/>
    </source>
</evidence>
<organism evidence="7 8">
    <name type="scientific">Candidatus Tenderia electrophaga</name>
    <dbReference type="NCBI Taxonomy" id="1748243"/>
    <lineage>
        <taxon>Bacteria</taxon>
        <taxon>Pseudomonadati</taxon>
        <taxon>Pseudomonadota</taxon>
        <taxon>Gammaproteobacteria</taxon>
        <taxon>Candidatus Tenderiales</taxon>
        <taxon>Candidatus Tenderiaceae</taxon>
        <taxon>Candidatus Tenderia</taxon>
    </lineage>
</organism>
<keyword evidence="5" id="KW-0732">Signal</keyword>
<evidence type="ECO:0000256" key="4">
    <source>
        <dbReference type="PROSITE-ProRule" id="PRU00433"/>
    </source>
</evidence>
<dbReference type="PROSITE" id="PS51007">
    <property type="entry name" value="CYTC"/>
    <property type="match status" value="1"/>
</dbReference>
<evidence type="ECO:0000259" key="6">
    <source>
        <dbReference type="PROSITE" id="PS51007"/>
    </source>
</evidence>
<dbReference type="AlphaFoldDB" id="A0A0S2THH9"/>
<evidence type="ECO:0000256" key="2">
    <source>
        <dbReference type="ARBA" id="ARBA00022723"/>
    </source>
</evidence>
<feature type="signal peptide" evidence="5">
    <location>
        <begin position="1"/>
        <end position="20"/>
    </location>
</feature>
<evidence type="ECO:0000313" key="7">
    <source>
        <dbReference type="EMBL" id="ALP54599.1"/>
    </source>
</evidence>
<dbReference type="InterPro" id="IPR036909">
    <property type="entry name" value="Cyt_c-like_dom_sf"/>
</dbReference>
<proteinExistence type="predicted"/>
<dbReference type="KEGG" id="tee:Tel_16370"/>
<evidence type="ECO:0000256" key="1">
    <source>
        <dbReference type="ARBA" id="ARBA00022617"/>
    </source>
</evidence>
<dbReference type="SUPFAM" id="SSF46626">
    <property type="entry name" value="Cytochrome c"/>
    <property type="match status" value="1"/>
</dbReference>